<reference evidence="1" key="1">
    <citation type="submission" date="2021-09" db="EMBL/GenBank/DDBJ databases">
        <authorList>
            <consortium name="AG Swart"/>
            <person name="Singh M."/>
            <person name="Singh A."/>
            <person name="Seah K."/>
            <person name="Emmerich C."/>
        </authorList>
    </citation>
    <scope>NUCLEOTIDE SEQUENCE</scope>
    <source>
        <strain evidence="1">ATCC30299</strain>
    </source>
</reference>
<accession>A0AAU9J0A7</accession>
<dbReference type="AlphaFoldDB" id="A0AAU9J0A7"/>
<organism evidence="1 2">
    <name type="scientific">Blepharisma stoltei</name>
    <dbReference type="NCBI Taxonomy" id="1481888"/>
    <lineage>
        <taxon>Eukaryota</taxon>
        <taxon>Sar</taxon>
        <taxon>Alveolata</taxon>
        <taxon>Ciliophora</taxon>
        <taxon>Postciliodesmatophora</taxon>
        <taxon>Heterotrichea</taxon>
        <taxon>Heterotrichida</taxon>
        <taxon>Blepharismidae</taxon>
        <taxon>Blepharisma</taxon>
    </lineage>
</organism>
<evidence type="ECO:0000313" key="1">
    <source>
        <dbReference type="EMBL" id="CAG9317791.1"/>
    </source>
</evidence>
<keyword evidence="2" id="KW-1185">Reference proteome</keyword>
<sequence length="525" mass="61544">MERRLDLLETKLSNLTNELNGGSFQNYLSDFIKSHIDEWLSDTLTVSCIKEEIERRYKRNRTELLEFVKTNNNTQHEVRELQHKFKVCFEDIQRLRVSIDDVSNDLKYRAYQSDLFKVEKELHTMCPLSYAQQLAAELRTMATAEELIKTQNNIKAATAEMYSTFLDKSELKKEMSRIQNLVNELFYGYAKTEKVNEISEALSERCNQIELTNKKISEQQEKSAANLKLLIYENSQELSTRVKREDMDEVLKELSYKATIAEFCKLQSETYPRLTNFAIDLEKFNRIQQEQETALSRLDEIILQKASKVDVRDLTNKVKSITKHIDLEQKIDDLLEKIKFISYQDEERDKGMKKLQNQLHEIWDFYTKKRNDADDRKMIKDQIIELNSILSYKIDKDDVAKSLEEKATVESVKSLSVSIESVHKQMKLLAVQLGAIQKTFSSSNNDKGSTRSKRDHFYKITQRLVEYIVRSQPIADKSVGEEFKSFLRLPETIKVTSPEPLRTMTPNNRLLTPHRKIYYSFENPV</sequence>
<protein>
    <submittedName>
        <fullName evidence="1">Uncharacterized protein</fullName>
    </submittedName>
</protein>
<name>A0AAU9J0A7_9CILI</name>
<gene>
    <name evidence="1" type="ORF">BSTOLATCC_MIC19033</name>
</gene>
<dbReference type="EMBL" id="CAJZBQ010000018">
    <property type="protein sequence ID" value="CAG9317791.1"/>
    <property type="molecule type" value="Genomic_DNA"/>
</dbReference>
<evidence type="ECO:0000313" key="2">
    <source>
        <dbReference type="Proteomes" id="UP001162131"/>
    </source>
</evidence>
<dbReference type="Proteomes" id="UP001162131">
    <property type="component" value="Unassembled WGS sequence"/>
</dbReference>
<proteinExistence type="predicted"/>
<comment type="caution">
    <text evidence="1">The sequence shown here is derived from an EMBL/GenBank/DDBJ whole genome shotgun (WGS) entry which is preliminary data.</text>
</comment>